<reference evidence="2 3" key="1">
    <citation type="submission" date="2018-09" db="EMBL/GenBank/DDBJ databases">
        <title>Metagenome Assembled Genomes from an Advanced Water Purification Facility.</title>
        <authorList>
            <person name="Stamps B.W."/>
            <person name="Spear J.R."/>
        </authorList>
    </citation>
    <scope>NUCLEOTIDE SEQUENCE [LARGE SCALE GENOMIC DNA]</scope>
    <source>
        <strain evidence="2">Bin_52_1</strain>
    </source>
</reference>
<proteinExistence type="predicted"/>
<name>A0A5C7VQS7_AQUAC</name>
<dbReference type="CDD" id="cd03809">
    <property type="entry name" value="GT4_MtfB-like"/>
    <property type="match status" value="1"/>
</dbReference>
<dbReference type="RefSeq" id="WP_237046545.1">
    <property type="nucleotide sequence ID" value="NZ_AP025273.1"/>
</dbReference>
<protein>
    <submittedName>
        <fullName evidence="2">Glycosyltransferase family 1 protein</fullName>
    </submittedName>
</protein>
<comment type="caution">
    <text evidence="2">The sequence shown here is derived from an EMBL/GenBank/DDBJ whole genome shotgun (WGS) entry which is preliminary data.</text>
</comment>
<dbReference type="Gene3D" id="3.40.50.2000">
    <property type="entry name" value="Glycogen Phosphorylase B"/>
    <property type="match status" value="1"/>
</dbReference>
<evidence type="ECO:0000313" key="2">
    <source>
        <dbReference type="EMBL" id="TXI27967.1"/>
    </source>
</evidence>
<feature type="domain" description="Glycosyl transferase family 1" evidence="1">
    <location>
        <begin position="274"/>
        <end position="393"/>
    </location>
</feature>
<dbReference type="InterPro" id="IPR001296">
    <property type="entry name" value="Glyco_trans_1"/>
</dbReference>
<dbReference type="PANTHER" id="PTHR46401">
    <property type="entry name" value="GLYCOSYLTRANSFERASE WBBK-RELATED"/>
    <property type="match status" value="1"/>
</dbReference>
<sequence length="465" mass="53875">MRFLIECTYVYEHPQDNSGIQRVVRNIVNNLDALDEDTQCVPVILKNDKVYGVTQLSPARGGRWLSRCQAWLSLTHDRLGRLRQRIWLAYAQRERKWPFHHSPTLRFLLRLPCKTLSFCLAVPQRVLAQVSLNYVDKTRAVEMACQSGDVLVLLDSSWHADFFPVAERLQREGVGIVSVIYDLIPLTHPQFCDEGLVRVFEQWFDWIARTADGFIAISQTISDQVRSEVQWRLGRDMAEQRWFDHFHLGSELDRAHPGAVVRHEVRWMCKAHSVYLMVSTIEPRKNHAYLLNAFERLWDEGADVALCFVGKIGWKTEKLIERIRQHPQLNKRLFMFNDLSDRELEHCYSHSRALVFPSYVEGFGLPLVEAMQRGLPAMASDIPVFREIGGDSMAYFGLSEPESLCRLVRHFEESGKFPAQACLSQWSWLSWKDSAAQLVARVRRHTGVPRSIERTAESDVRIDRL</sequence>
<dbReference type="AlphaFoldDB" id="A0A5C7VQS7"/>
<dbReference type="GO" id="GO:0016757">
    <property type="term" value="F:glycosyltransferase activity"/>
    <property type="evidence" value="ECO:0007669"/>
    <property type="project" value="InterPro"/>
</dbReference>
<keyword evidence="2" id="KW-0808">Transferase</keyword>
<dbReference type="EMBL" id="SSFO01000289">
    <property type="protein sequence ID" value="TXI27967.1"/>
    <property type="molecule type" value="Genomic_DNA"/>
</dbReference>
<dbReference type="PANTHER" id="PTHR46401:SF9">
    <property type="entry name" value="MANNOSYLTRANSFERASE A"/>
    <property type="match status" value="1"/>
</dbReference>
<dbReference type="Proteomes" id="UP000321110">
    <property type="component" value="Unassembled WGS sequence"/>
</dbReference>
<evidence type="ECO:0000313" key="3">
    <source>
        <dbReference type="Proteomes" id="UP000321110"/>
    </source>
</evidence>
<dbReference type="Pfam" id="PF00534">
    <property type="entry name" value="Glycos_transf_1"/>
    <property type="match status" value="1"/>
</dbReference>
<organism evidence="2 3">
    <name type="scientific">Aquipseudomonas alcaligenes</name>
    <name type="common">Pseudomonas alcaligenes</name>
    <dbReference type="NCBI Taxonomy" id="43263"/>
    <lineage>
        <taxon>Bacteria</taxon>
        <taxon>Pseudomonadati</taxon>
        <taxon>Pseudomonadota</taxon>
        <taxon>Gammaproteobacteria</taxon>
        <taxon>Pseudomonadales</taxon>
        <taxon>Pseudomonadaceae</taxon>
        <taxon>Aquipseudomonas</taxon>
    </lineage>
</organism>
<dbReference type="SUPFAM" id="SSF53756">
    <property type="entry name" value="UDP-Glycosyltransferase/glycogen phosphorylase"/>
    <property type="match status" value="1"/>
</dbReference>
<gene>
    <name evidence="2" type="ORF">E6Q69_17180</name>
</gene>
<accession>A0A5C7VQS7</accession>
<evidence type="ECO:0000259" key="1">
    <source>
        <dbReference type="Pfam" id="PF00534"/>
    </source>
</evidence>